<dbReference type="InterPro" id="IPR002328">
    <property type="entry name" value="ADH_Zn_CS"/>
</dbReference>
<dbReference type="SMART" id="SM00829">
    <property type="entry name" value="PKS_ER"/>
    <property type="match status" value="1"/>
</dbReference>
<dbReference type="GO" id="GO:0008270">
    <property type="term" value="F:zinc ion binding"/>
    <property type="evidence" value="ECO:0007669"/>
    <property type="project" value="InterPro"/>
</dbReference>
<dbReference type="FunFam" id="3.40.50.720:FF:000039">
    <property type="entry name" value="Alcohol dehydrogenase AdhP"/>
    <property type="match status" value="1"/>
</dbReference>
<dbReference type="EMBL" id="JABEVY010000111">
    <property type="protein sequence ID" value="KAF5249576.1"/>
    <property type="molecule type" value="Genomic_DNA"/>
</dbReference>
<name>A0A8H5E7K3_9HYPO</name>
<proteinExistence type="inferred from homology"/>
<dbReference type="CDD" id="cd08297">
    <property type="entry name" value="CAD3"/>
    <property type="match status" value="1"/>
</dbReference>
<keyword evidence="3 7" id="KW-0479">Metal-binding</keyword>
<dbReference type="SUPFAM" id="SSF50129">
    <property type="entry name" value="GroES-like"/>
    <property type="match status" value="1"/>
</dbReference>
<dbReference type="Gene3D" id="3.40.50.720">
    <property type="entry name" value="NAD(P)-binding Rossmann-like Domain"/>
    <property type="match status" value="1"/>
</dbReference>
<dbReference type="GO" id="GO:0004022">
    <property type="term" value="F:alcohol dehydrogenase (NAD+) activity"/>
    <property type="evidence" value="ECO:0007669"/>
    <property type="project" value="TreeGrafter"/>
</dbReference>
<gene>
    <name evidence="9" type="ORF">FANTH_5169</name>
</gene>
<keyword evidence="10" id="KW-1185">Reference proteome</keyword>
<comment type="cofactor">
    <cofactor evidence="1 7">
        <name>Zn(2+)</name>
        <dbReference type="ChEBI" id="CHEBI:29105"/>
    </cofactor>
</comment>
<dbReference type="Pfam" id="PF08240">
    <property type="entry name" value="ADH_N"/>
    <property type="match status" value="1"/>
</dbReference>
<dbReference type="Proteomes" id="UP000573603">
    <property type="component" value="Unassembled WGS sequence"/>
</dbReference>
<dbReference type="InterPro" id="IPR011032">
    <property type="entry name" value="GroES-like_sf"/>
</dbReference>
<dbReference type="Gene3D" id="3.90.180.10">
    <property type="entry name" value="Medium-chain alcohol dehydrogenases, catalytic domain"/>
    <property type="match status" value="1"/>
</dbReference>
<dbReference type="PANTHER" id="PTHR42940:SF1">
    <property type="entry name" value="ENOYL REDUCTASE (ER) DOMAIN-CONTAINING PROTEIN"/>
    <property type="match status" value="1"/>
</dbReference>
<evidence type="ECO:0000313" key="10">
    <source>
        <dbReference type="Proteomes" id="UP000573603"/>
    </source>
</evidence>
<protein>
    <recommendedName>
        <fullName evidence="8">Enoyl reductase (ER) domain-containing protein</fullName>
    </recommendedName>
</protein>
<evidence type="ECO:0000256" key="2">
    <source>
        <dbReference type="ARBA" id="ARBA00008072"/>
    </source>
</evidence>
<evidence type="ECO:0000256" key="3">
    <source>
        <dbReference type="ARBA" id="ARBA00022723"/>
    </source>
</evidence>
<accession>A0A8H5E7K3</accession>
<evidence type="ECO:0000256" key="4">
    <source>
        <dbReference type="ARBA" id="ARBA00022833"/>
    </source>
</evidence>
<dbReference type="InterPro" id="IPR036291">
    <property type="entry name" value="NAD(P)-bd_dom_sf"/>
</dbReference>
<feature type="domain" description="Enoyl reductase (ER)" evidence="8">
    <location>
        <begin position="22"/>
        <end position="332"/>
    </location>
</feature>
<evidence type="ECO:0000256" key="1">
    <source>
        <dbReference type="ARBA" id="ARBA00001947"/>
    </source>
</evidence>
<keyword evidence="6" id="KW-0520">NAD</keyword>
<dbReference type="SUPFAM" id="SSF51735">
    <property type="entry name" value="NAD(P)-binding Rossmann-fold domains"/>
    <property type="match status" value="1"/>
</dbReference>
<reference evidence="9 10" key="1">
    <citation type="journal article" date="2020" name="BMC Genomics">
        <title>Correction to: Identification and distribution of gene clusters required for synthesis of sphingolipid metabolism inhibitors in diverse species of the filamentous fungus Fusarium.</title>
        <authorList>
            <person name="Kim H.S."/>
            <person name="Lohmar J.M."/>
            <person name="Busman M."/>
            <person name="Brown D.W."/>
            <person name="Naumann T.A."/>
            <person name="Divon H.H."/>
            <person name="Lysoe E."/>
            <person name="Uhlig S."/>
            <person name="Proctor R.H."/>
        </authorList>
    </citation>
    <scope>NUCLEOTIDE SEQUENCE [LARGE SCALE GENOMIC DNA]</scope>
    <source>
        <strain evidence="9 10">NRRL 25214</strain>
    </source>
</reference>
<evidence type="ECO:0000259" key="8">
    <source>
        <dbReference type="SMART" id="SM00829"/>
    </source>
</evidence>
<dbReference type="InterPro" id="IPR013154">
    <property type="entry name" value="ADH-like_N"/>
</dbReference>
<organism evidence="9 10">
    <name type="scientific">Fusarium anthophilum</name>
    <dbReference type="NCBI Taxonomy" id="48485"/>
    <lineage>
        <taxon>Eukaryota</taxon>
        <taxon>Fungi</taxon>
        <taxon>Dikarya</taxon>
        <taxon>Ascomycota</taxon>
        <taxon>Pezizomycotina</taxon>
        <taxon>Sordariomycetes</taxon>
        <taxon>Hypocreomycetidae</taxon>
        <taxon>Hypocreales</taxon>
        <taxon>Nectriaceae</taxon>
        <taxon>Fusarium</taxon>
        <taxon>Fusarium fujikuroi species complex</taxon>
    </lineage>
</organism>
<dbReference type="InterPro" id="IPR013149">
    <property type="entry name" value="ADH-like_C"/>
</dbReference>
<evidence type="ECO:0000256" key="6">
    <source>
        <dbReference type="ARBA" id="ARBA00023027"/>
    </source>
</evidence>
<keyword evidence="5" id="KW-0560">Oxidoreductase</keyword>
<dbReference type="AlphaFoldDB" id="A0A8H5E7K3"/>
<dbReference type="InterPro" id="IPR020843">
    <property type="entry name" value="ER"/>
</dbReference>
<dbReference type="PROSITE" id="PS00059">
    <property type="entry name" value="ADH_ZINC"/>
    <property type="match status" value="1"/>
</dbReference>
<dbReference type="Pfam" id="PF00107">
    <property type="entry name" value="ADH_zinc_N"/>
    <property type="match status" value="1"/>
</dbReference>
<evidence type="ECO:0000256" key="7">
    <source>
        <dbReference type="RuleBase" id="RU361277"/>
    </source>
</evidence>
<dbReference type="PANTHER" id="PTHR42940">
    <property type="entry name" value="ALCOHOL DEHYDROGENASE 1-RELATED"/>
    <property type="match status" value="1"/>
</dbReference>
<comment type="caution">
    <text evidence="9">The sequence shown here is derived from an EMBL/GenBank/DDBJ whole genome shotgun (WGS) entry which is preliminary data.</text>
</comment>
<dbReference type="GO" id="GO:0005737">
    <property type="term" value="C:cytoplasm"/>
    <property type="evidence" value="ECO:0007669"/>
    <property type="project" value="TreeGrafter"/>
</dbReference>
<comment type="similarity">
    <text evidence="2 7">Belongs to the zinc-containing alcohol dehydrogenase family.</text>
</comment>
<evidence type="ECO:0000313" key="9">
    <source>
        <dbReference type="EMBL" id="KAF5249576.1"/>
    </source>
</evidence>
<sequence>MSLDATYAIPQTQKAAIRDVLGSSVKVFVKTIPVPRPASHQILVKINWSGLCASDKCLLRDEWAAYNGMLPPMAPSSFGIAGHEGAGVVVAVGDDVSTLWKVGDRAGVKWVESTCGVCEMCTNGFDEAHCPKVVHHAVEVAGTFQEYCVTDGRYANKIPDGVADEEAGPIMCGGFSAYAACKRTAVKPGEWLVILGAGGGVGHFALQYAKAMGMRVIAVDIGKEKEEMCRRLGAGTFIDSSKDVVAEVMRITIYGAHGVLVATPSKEAYDIALHTLRIRGTMVALGIPKTPAVMAGSPAALIIGQKLNIVGSLVGTKREADEALDFAARGLIRPVLTKGTLHDIDRFCDMLEEGSLPGRAIFRRGSTET</sequence>
<evidence type="ECO:0000256" key="5">
    <source>
        <dbReference type="ARBA" id="ARBA00023002"/>
    </source>
</evidence>
<keyword evidence="4 7" id="KW-0862">Zinc</keyword>